<organism evidence="1 2">
    <name type="scientific">Methylorubrum populi</name>
    <dbReference type="NCBI Taxonomy" id="223967"/>
    <lineage>
        <taxon>Bacteria</taxon>
        <taxon>Pseudomonadati</taxon>
        <taxon>Pseudomonadota</taxon>
        <taxon>Alphaproteobacteria</taxon>
        <taxon>Hyphomicrobiales</taxon>
        <taxon>Methylobacteriaceae</taxon>
        <taxon>Methylorubrum</taxon>
    </lineage>
</organism>
<name>A0A833J1Q4_9HYPH</name>
<evidence type="ECO:0000313" key="2">
    <source>
        <dbReference type="Proteomes" id="UP000469949"/>
    </source>
</evidence>
<dbReference type="InterPro" id="IPR009387">
    <property type="entry name" value="HigB-2"/>
</dbReference>
<evidence type="ECO:0000313" key="1">
    <source>
        <dbReference type="EMBL" id="KAB7782842.1"/>
    </source>
</evidence>
<dbReference type="Proteomes" id="UP000469949">
    <property type="component" value="Unassembled WGS sequence"/>
</dbReference>
<protein>
    <recommendedName>
        <fullName evidence="3">Type II toxin-antitoxin system RelE/ParE family toxin</fullName>
    </recommendedName>
</protein>
<sequence length="131" mass="14552">MKAFLPPDFAKRAAKEGVSDGSLREAVARADRGLIDAQLGLSLIKQRIPKRGQGRSDGFRTIVAYERGKLAVFLHIFAKNAKANLTEAKTEALRALAGHLMRLSDEQLARLASERGWRQIDDEPLEKDARQ</sequence>
<dbReference type="Pfam" id="PF06296">
    <property type="entry name" value="RelE"/>
    <property type="match status" value="1"/>
</dbReference>
<comment type="caution">
    <text evidence="1">The sequence shown here is derived from an EMBL/GenBank/DDBJ whole genome shotgun (WGS) entry which is preliminary data.</text>
</comment>
<evidence type="ECO:0008006" key="3">
    <source>
        <dbReference type="Google" id="ProtNLM"/>
    </source>
</evidence>
<gene>
    <name evidence="1" type="ORF">F8B43_4136</name>
</gene>
<reference evidence="1 2" key="1">
    <citation type="submission" date="2019-10" db="EMBL/GenBank/DDBJ databases">
        <title>Draft Genome Sequence of the Caffeine Degrading Methylotroph Methylorubrum populi PINKEL.</title>
        <authorList>
            <person name="Dawson S.C."/>
            <person name="Zhang X."/>
            <person name="Wright M.E."/>
            <person name="Sharma G."/>
            <person name="Langner J.T."/>
            <person name="Ditty J.L."/>
            <person name="Subuyuj G.A."/>
        </authorList>
    </citation>
    <scope>NUCLEOTIDE SEQUENCE [LARGE SCALE GENOMIC DNA]</scope>
    <source>
        <strain evidence="1 2">Pinkel</strain>
    </source>
</reference>
<proteinExistence type="predicted"/>
<dbReference type="PIRSF" id="PIRSF018634">
    <property type="entry name" value="UCP018634"/>
    <property type="match status" value="1"/>
</dbReference>
<dbReference type="AlphaFoldDB" id="A0A833J1Q4"/>
<dbReference type="EMBL" id="WEKV01000018">
    <property type="protein sequence ID" value="KAB7782842.1"/>
    <property type="molecule type" value="Genomic_DNA"/>
</dbReference>
<accession>A0A833J1Q4</accession>